<sequence>MFLLLLVPALVYICYVDIITCHYELTNVAYSKPVTLSSLFDNDSRYIGSKVVNGLFSDLIATTAERSPWLRIDLGARFEINEIEVFARTDCCVNQLHDVDFKVGGSIHHMHRCGHYTGPTTAKGQRIAVFCPRNTIGRYPVGQPAKKWCQTWDANPVDRVKSPLQHDDDIFGADHLNARINLHWIIECSVVPTYLLKTLIDFMGCRKVSTL</sequence>
<name>K1RK54_MAGGI</name>
<reference evidence="1" key="1">
    <citation type="journal article" date="2012" name="Nature">
        <title>The oyster genome reveals stress adaptation and complexity of shell formation.</title>
        <authorList>
            <person name="Zhang G."/>
            <person name="Fang X."/>
            <person name="Guo X."/>
            <person name="Li L."/>
            <person name="Luo R."/>
            <person name="Xu F."/>
            <person name="Yang P."/>
            <person name="Zhang L."/>
            <person name="Wang X."/>
            <person name="Qi H."/>
            <person name="Xiong Z."/>
            <person name="Que H."/>
            <person name="Xie Y."/>
            <person name="Holland P.W."/>
            <person name="Paps J."/>
            <person name="Zhu Y."/>
            <person name="Wu F."/>
            <person name="Chen Y."/>
            <person name="Wang J."/>
            <person name="Peng C."/>
            <person name="Meng J."/>
            <person name="Yang L."/>
            <person name="Liu J."/>
            <person name="Wen B."/>
            <person name="Zhang N."/>
            <person name="Huang Z."/>
            <person name="Zhu Q."/>
            <person name="Feng Y."/>
            <person name="Mount A."/>
            <person name="Hedgecock D."/>
            <person name="Xu Z."/>
            <person name="Liu Y."/>
            <person name="Domazet-Loso T."/>
            <person name="Du Y."/>
            <person name="Sun X."/>
            <person name="Zhang S."/>
            <person name="Liu B."/>
            <person name="Cheng P."/>
            <person name="Jiang X."/>
            <person name="Li J."/>
            <person name="Fan D."/>
            <person name="Wang W."/>
            <person name="Fu W."/>
            <person name="Wang T."/>
            <person name="Wang B."/>
            <person name="Zhang J."/>
            <person name="Peng Z."/>
            <person name="Li Y."/>
            <person name="Li N."/>
            <person name="Wang J."/>
            <person name="Chen M."/>
            <person name="He Y."/>
            <person name="Tan F."/>
            <person name="Song X."/>
            <person name="Zheng Q."/>
            <person name="Huang R."/>
            <person name="Yang H."/>
            <person name="Du X."/>
            <person name="Chen L."/>
            <person name="Yang M."/>
            <person name="Gaffney P.M."/>
            <person name="Wang S."/>
            <person name="Luo L."/>
            <person name="She Z."/>
            <person name="Ming Y."/>
            <person name="Huang W."/>
            <person name="Zhang S."/>
            <person name="Huang B."/>
            <person name="Zhang Y."/>
            <person name="Qu T."/>
            <person name="Ni P."/>
            <person name="Miao G."/>
            <person name="Wang J."/>
            <person name="Wang Q."/>
            <person name="Steinberg C.E."/>
            <person name="Wang H."/>
            <person name="Li N."/>
            <person name="Qian L."/>
            <person name="Zhang G."/>
            <person name="Li Y."/>
            <person name="Yang H."/>
            <person name="Liu X."/>
            <person name="Wang J."/>
            <person name="Yin Y."/>
            <person name="Wang J."/>
        </authorList>
    </citation>
    <scope>NUCLEOTIDE SEQUENCE [LARGE SCALE GENOMIC DNA]</scope>
    <source>
        <strain evidence="1">05x7-T-G4-1.051#20</strain>
    </source>
</reference>
<dbReference type="InterPro" id="IPR051941">
    <property type="entry name" value="BG_Antigen-Binding_Lectin"/>
</dbReference>
<dbReference type="EMBL" id="JH818129">
    <property type="protein sequence ID" value="EKC34601.1"/>
    <property type="molecule type" value="Genomic_DNA"/>
</dbReference>
<gene>
    <name evidence="1" type="ORF">CGI_10012952</name>
</gene>
<dbReference type="Gene3D" id="2.60.120.260">
    <property type="entry name" value="Galactose-binding domain-like"/>
    <property type="match status" value="1"/>
</dbReference>
<accession>K1RK54</accession>
<evidence type="ECO:0000313" key="1">
    <source>
        <dbReference type="EMBL" id="EKC34601.1"/>
    </source>
</evidence>
<dbReference type="HOGENOM" id="CLU_1305934_0_0_1"/>
<protein>
    <recommendedName>
        <fullName evidence="2">Fucolectin tachylectin-4 pentraxin-1 domain-containing protein</fullName>
    </recommendedName>
</protein>
<dbReference type="InterPro" id="IPR008979">
    <property type="entry name" value="Galactose-bd-like_sf"/>
</dbReference>
<dbReference type="Pfam" id="PF22633">
    <property type="entry name" value="F5_F8_type_C_2"/>
    <property type="match status" value="1"/>
</dbReference>
<dbReference type="PANTHER" id="PTHR45713:SF6">
    <property type="entry name" value="F5_8 TYPE C DOMAIN-CONTAINING PROTEIN"/>
    <property type="match status" value="1"/>
</dbReference>
<dbReference type="InParanoid" id="K1RK54"/>
<proteinExistence type="predicted"/>
<evidence type="ECO:0008006" key="2">
    <source>
        <dbReference type="Google" id="ProtNLM"/>
    </source>
</evidence>
<dbReference type="SUPFAM" id="SSF49785">
    <property type="entry name" value="Galactose-binding domain-like"/>
    <property type="match status" value="1"/>
</dbReference>
<dbReference type="PANTHER" id="PTHR45713">
    <property type="entry name" value="FTP DOMAIN-CONTAINING PROTEIN"/>
    <property type="match status" value="1"/>
</dbReference>
<organism evidence="1">
    <name type="scientific">Magallana gigas</name>
    <name type="common">Pacific oyster</name>
    <name type="synonym">Crassostrea gigas</name>
    <dbReference type="NCBI Taxonomy" id="29159"/>
    <lineage>
        <taxon>Eukaryota</taxon>
        <taxon>Metazoa</taxon>
        <taxon>Spiralia</taxon>
        <taxon>Lophotrochozoa</taxon>
        <taxon>Mollusca</taxon>
        <taxon>Bivalvia</taxon>
        <taxon>Autobranchia</taxon>
        <taxon>Pteriomorphia</taxon>
        <taxon>Ostreida</taxon>
        <taxon>Ostreoidea</taxon>
        <taxon>Ostreidae</taxon>
        <taxon>Magallana</taxon>
    </lineage>
</organism>
<dbReference type="AlphaFoldDB" id="K1RK54"/>